<dbReference type="SUPFAM" id="SSF55961">
    <property type="entry name" value="Bet v1-like"/>
    <property type="match status" value="1"/>
</dbReference>
<dbReference type="AlphaFoldDB" id="A0A918KUQ7"/>
<proteinExistence type="inferred from homology"/>
<sequence length="173" mass="19110">MSNKGDGAARILGHLRSVDSQGTVRMEDRFDTTVDDLWSALTNPLRLTRWIGDVRGDLRLGGAFHGRYFASGWEGTEHIQVCEPPRRLVIVTKETDASDEHSTEVTLTADGDQTILVIEERGLPLDQLAGYGAGIQVHVEDLAAYLARQECCDASVRWAVLFPAYQALEADVR</sequence>
<evidence type="ECO:0000256" key="1">
    <source>
        <dbReference type="ARBA" id="ARBA00006817"/>
    </source>
</evidence>
<feature type="domain" description="Activator of Hsp90 ATPase homologue 1/2-like C-terminal" evidence="2">
    <location>
        <begin position="31"/>
        <end position="146"/>
    </location>
</feature>
<evidence type="ECO:0000259" key="2">
    <source>
        <dbReference type="Pfam" id="PF08327"/>
    </source>
</evidence>
<dbReference type="Pfam" id="PF08327">
    <property type="entry name" value="AHSA1"/>
    <property type="match status" value="1"/>
</dbReference>
<gene>
    <name evidence="3" type="ORF">GCM10008957_51100</name>
</gene>
<protein>
    <recommendedName>
        <fullName evidence="2">Activator of Hsp90 ATPase homologue 1/2-like C-terminal domain-containing protein</fullName>
    </recommendedName>
</protein>
<dbReference type="InterPro" id="IPR023393">
    <property type="entry name" value="START-like_dom_sf"/>
</dbReference>
<dbReference type="InterPro" id="IPR013538">
    <property type="entry name" value="ASHA1/2-like_C"/>
</dbReference>
<name>A0A918KUQ7_9DEIO</name>
<dbReference type="Gene3D" id="3.30.530.20">
    <property type="match status" value="1"/>
</dbReference>
<reference evidence="3" key="2">
    <citation type="submission" date="2020-09" db="EMBL/GenBank/DDBJ databases">
        <authorList>
            <person name="Sun Q."/>
            <person name="Ohkuma M."/>
        </authorList>
    </citation>
    <scope>NUCLEOTIDE SEQUENCE</scope>
    <source>
        <strain evidence="3">JCM 31311</strain>
    </source>
</reference>
<accession>A0A918KUQ7</accession>
<comment type="similarity">
    <text evidence="1">Belongs to the AHA1 family.</text>
</comment>
<reference evidence="3" key="1">
    <citation type="journal article" date="2014" name="Int. J. Syst. Evol. Microbiol.">
        <title>Complete genome sequence of Corynebacterium casei LMG S-19264T (=DSM 44701T), isolated from a smear-ripened cheese.</title>
        <authorList>
            <consortium name="US DOE Joint Genome Institute (JGI-PGF)"/>
            <person name="Walter F."/>
            <person name="Albersmeier A."/>
            <person name="Kalinowski J."/>
            <person name="Ruckert C."/>
        </authorList>
    </citation>
    <scope>NUCLEOTIDE SEQUENCE</scope>
    <source>
        <strain evidence="3">JCM 31311</strain>
    </source>
</reference>
<dbReference type="EMBL" id="BMQL01000065">
    <property type="protein sequence ID" value="GGR34788.1"/>
    <property type="molecule type" value="Genomic_DNA"/>
</dbReference>
<organism evidence="3 4">
    <name type="scientific">Deinococcus ruber</name>
    <dbReference type="NCBI Taxonomy" id="1848197"/>
    <lineage>
        <taxon>Bacteria</taxon>
        <taxon>Thermotogati</taxon>
        <taxon>Deinococcota</taxon>
        <taxon>Deinococci</taxon>
        <taxon>Deinococcales</taxon>
        <taxon>Deinococcaceae</taxon>
        <taxon>Deinococcus</taxon>
    </lineage>
</organism>
<dbReference type="Proteomes" id="UP000603865">
    <property type="component" value="Unassembled WGS sequence"/>
</dbReference>
<keyword evidence="4" id="KW-1185">Reference proteome</keyword>
<comment type="caution">
    <text evidence="3">The sequence shown here is derived from an EMBL/GenBank/DDBJ whole genome shotgun (WGS) entry which is preliminary data.</text>
</comment>
<evidence type="ECO:0000313" key="4">
    <source>
        <dbReference type="Proteomes" id="UP000603865"/>
    </source>
</evidence>
<evidence type="ECO:0000313" key="3">
    <source>
        <dbReference type="EMBL" id="GGR34788.1"/>
    </source>
</evidence>